<dbReference type="GO" id="GO:0008073">
    <property type="term" value="F:ornithine decarboxylase inhibitor activity"/>
    <property type="evidence" value="ECO:0007669"/>
    <property type="project" value="InterPro"/>
</dbReference>
<organism evidence="12 13">
    <name type="scientific">Pyrenophora seminiperda CCB06</name>
    <dbReference type="NCBI Taxonomy" id="1302712"/>
    <lineage>
        <taxon>Eukaryota</taxon>
        <taxon>Fungi</taxon>
        <taxon>Dikarya</taxon>
        <taxon>Ascomycota</taxon>
        <taxon>Pezizomycotina</taxon>
        <taxon>Dothideomycetes</taxon>
        <taxon>Pleosporomycetidae</taxon>
        <taxon>Pleosporales</taxon>
        <taxon>Pleosporineae</taxon>
        <taxon>Pleosporaceae</taxon>
        <taxon>Pyrenophora</taxon>
    </lineage>
</organism>
<evidence type="ECO:0000256" key="7">
    <source>
        <dbReference type="ARBA" id="ARBA00023110"/>
    </source>
</evidence>
<feature type="compositionally biased region" description="Acidic residues" evidence="10">
    <location>
        <begin position="99"/>
        <end position="108"/>
    </location>
</feature>
<keyword evidence="7 9" id="KW-0697">Rotamase</keyword>
<comment type="subunit">
    <text evidence="4">Interacts with ODC and thereby sterically blocks ODC homodimerization.</text>
</comment>
<dbReference type="InterPro" id="IPR046357">
    <property type="entry name" value="PPIase_dom_sf"/>
</dbReference>
<evidence type="ECO:0000256" key="1">
    <source>
        <dbReference type="ARBA" id="ARBA00000971"/>
    </source>
</evidence>
<feature type="region of interest" description="Disordered" evidence="10">
    <location>
        <begin position="530"/>
        <end position="558"/>
    </location>
</feature>
<reference evidence="12 13" key="1">
    <citation type="journal article" date="2014" name="PLoS ONE">
        <title>De novo Genome Assembly of the Fungal Plant Pathogen Pyrenophora semeniperda.</title>
        <authorList>
            <person name="Soliai M.M."/>
            <person name="Meyer S.E."/>
            <person name="Udall J.A."/>
            <person name="Elzinga D.E."/>
            <person name="Hermansen R.A."/>
            <person name="Bodily P.M."/>
            <person name="Hart A.A."/>
            <person name="Coleman C.E."/>
        </authorList>
    </citation>
    <scope>NUCLEOTIDE SEQUENCE [LARGE SCALE GENOMIC DNA]</scope>
    <source>
        <strain evidence="12 13">CCB06</strain>
        <tissue evidence="12">Mycelium</tissue>
    </source>
</reference>
<dbReference type="Pfam" id="PF17800">
    <property type="entry name" value="NPL"/>
    <property type="match status" value="1"/>
</dbReference>
<dbReference type="PROSITE" id="PS50059">
    <property type="entry name" value="FKBP_PPIASE"/>
    <property type="match status" value="1"/>
</dbReference>
<evidence type="ECO:0000313" key="13">
    <source>
        <dbReference type="Proteomes" id="UP000265663"/>
    </source>
</evidence>
<evidence type="ECO:0000256" key="10">
    <source>
        <dbReference type="SAM" id="MobiDB-lite"/>
    </source>
</evidence>
<comment type="catalytic activity">
    <reaction evidence="1 9">
        <text>[protein]-peptidylproline (omega=180) = [protein]-peptidylproline (omega=0)</text>
        <dbReference type="Rhea" id="RHEA:16237"/>
        <dbReference type="Rhea" id="RHEA-COMP:10747"/>
        <dbReference type="Rhea" id="RHEA-COMP:10748"/>
        <dbReference type="ChEBI" id="CHEBI:83833"/>
        <dbReference type="ChEBI" id="CHEBI:83834"/>
        <dbReference type="EC" id="5.2.1.8"/>
    </reaction>
</comment>
<feature type="compositionally biased region" description="Basic and acidic residues" evidence="10">
    <location>
        <begin position="374"/>
        <end position="386"/>
    </location>
</feature>
<dbReference type="SUPFAM" id="SSF55729">
    <property type="entry name" value="Acyl-CoA N-acyltransferases (Nat)"/>
    <property type="match status" value="1"/>
</dbReference>
<dbReference type="PANTHER" id="PTHR43811:SF19">
    <property type="entry name" value="39 KDA FK506-BINDING NUCLEAR PROTEIN"/>
    <property type="match status" value="1"/>
</dbReference>
<feature type="region of interest" description="Disordered" evidence="10">
    <location>
        <begin position="93"/>
        <end position="178"/>
    </location>
</feature>
<feature type="compositionally biased region" description="Acidic residues" evidence="10">
    <location>
        <begin position="164"/>
        <end position="178"/>
    </location>
</feature>
<feature type="domain" description="PPIase FKBP-type" evidence="11">
    <location>
        <begin position="410"/>
        <end position="497"/>
    </location>
</feature>
<feature type="region of interest" description="Disordered" evidence="10">
    <location>
        <begin position="225"/>
        <end position="408"/>
    </location>
</feature>
<proteinExistence type="inferred from homology"/>
<keyword evidence="8 9" id="KW-0413">Isomerase</keyword>
<gene>
    <name evidence="12" type="ORF">GMOD_00001704</name>
</gene>
<dbReference type="InterPro" id="IPR038581">
    <property type="entry name" value="ODC_AZ_sf"/>
</dbReference>
<dbReference type="Proteomes" id="UP000265663">
    <property type="component" value="Unassembled WGS sequence"/>
</dbReference>
<comment type="similarity">
    <text evidence="3">Belongs to the ODC antizyme family.</text>
</comment>
<evidence type="ECO:0000256" key="6">
    <source>
        <dbReference type="ARBA" id="ARBA00022758"/>
    </source>
</evidence>
<feature type="compositionally biased region" description="Basic and acidic residues" evidence="10">
    <location>
        <begin position="283"/>
        <end position="299"/>
    </location>
</feature>
<evidence type="ECO:0000259" key="11">
    <source>
        <dbReference type="PROSITE" id="PS50059"/>
    </source>
</evidence>
<sequence length="755" mass="82143">MDSAIPVGVYGRRIPAGGIPISASDDQSVNFRITMAAIDPAAEPQVDEDHKHARVTLKLIRVPMDFEEDEDDDDEYEAGDIDAIAARLRAAGALASDSDMSDSDDSEDEKNGGPSDPAKSKKAKQAALSKKLQEELETDEMDIDGSLTNGTKGKAKGKAKVDDILSEEDDEDDEDGVEPEELVLCTLDPEKHYQQPLDITVREGEEVFLCASGTYDVYVTGNYLAFPDEDSEDEDEDDGLEELGYDLSPDEDELDGLEESEDDELDGMDDPRITEVDTDEEEAPKLVEASKKSKKRAAESEDDATLDDLISKTNGDAKLSKKQAKKLKKNDGQATEPEKKAEKVGKNDAPSSDKKKVQFAKNLEQGPTGSPKVDAPKSEAKKEATKGPRNVSGVIVDDKKEGKGKAAKKGDRVEMRYIGKLKNGKVFDSNKKGKPFSFKLGVGQVIKGWDVGVAGMTAGGERRLTIPAAMAYGKKGSPPDIPPNSDLVFDIKCISQWRRRNEAVVTHPPRASTDFITPLPRLPGLGGVPEVSSGIPSPPSSPPLAARHASASKGGKARRGGAAYTITGECERLFCETLRSVFLGEGSQHREDSLVMGMPYNSTTATTAITNDYGVDARRYSGSSTDSDEPGMVRFDEAKSAITDYIEMWDYVGGIRLRGFAAENEDQRAMFVFFDEPVIKGDIKAGLMALLELCEADRFSCDRLVLCIDRQVDQASRNSLMKDLGWIGFGLTTLDEFSGGEELTSEKWLFMDMET</sequence>
<dbReference type="AlphaFoldDB" id="A0A3M7LVX8"/>
<feature type="compositionally biased region" description="Basic and acidic residues" evidence="10">
    <location>
        <begin position="396"/>
        <end position="408"/>
    </location>
</feature>
<dbReference type="Pfam" id="PF02100">
    <property type="entry name" value="ODC_AZ"/>
    <property type="match status" value="1"/>
</dbReference>
<feature type="compositionally biased region" description="Acidic residues" evidence="10">
    <location>
        <begin position="227"/>
        <end position="268"/>
    </location>
</feature>
<dbReference type="InterPro" id="IPR041232">
    <property type="entry name" value="NPL"/>
</dbReference>
<evidence type="ECO:0000256" key="2">
    <source>
        <dbReference type="ARBA" id="ARBA00002307"/>
    </source>
</evidence>
<dbReference type="GO" id="GO:0000785">
    <property type="term" value="C:chromatin"/>
    <property type="evidence" value="ECO:0007669"/>
    <property type="project" value="TreeGrafter"/>
</dbReference>
<dbReference type="InterPro" id="IPR001179">
    <property type="entry name" value="PPIase_FKBP_dom"/>
</dbReference>
<dbReference type="Gene3D" id="2.60.120.340">
    <property type="entry name" value="Nucleoplasmin core domain"/>
    <property type="match status" value="1"/>
</dbReference>
<evidence type="ECO:0000256" key="9">
    <source>
        <dbReference type="PROSITE-ProRule" id="PRU00277"/>
    </source>
</evidence>
<dbReference type="InterPro" id="IPR016181">
    <property type="entry name" value="Acyl_CoA_acyltransferase"/>
</dbReference>
<dbReference type="Gene3D" id="3.40.630.60">
    <property type="match status" value="1"/>
</dbReference>
<evidence type="ECO:0000256" key="8">
    <source>
        <dbReference type="ARBA" id="ARBA00023235"/>
    </source>
</evidence>
<dbReference type="InterPro" id="IPR002993">
    <property type="entry name" value="ODC_AZ"/>
</dbReference>
<dbReference type="PANTHER" id="PTHR43811">
    <property type="entry name" value="FKBP-TYPE PEPTIDYL-PROLYL CIS-TRANS ISOMERASE FKPA"/>
    <property type="match status" value="1"/>
</dbReference>
<dbReference type="Pfam" id="PF00254">
    <property type="entry name" value="FKBP_C"/>
    <property type="match status" value="1"/>
</dbReference>
<feature type="compositionally biased region" description="Basic and acidic residues" evidence="10">
    <location>
        <begin position="336"/>
        <end position="356"/>
    </location>
</feature>
<dbReference type="Gene3D" id="3.10.50.40">
    <property type="match status" value="1"/>
</dbReference>
<protein>
    <recommendedName>
        <fullName evidence="5 9">peptidylprolyl isomerase</fullName>
        <ecNumber evidence="5 9">5.2.1.8</ecNumber>
    </recommendedName>
</protein>
<accession>A0A3M7LVX8</accession>
<comment type="function">
    <text evidence="2">Ornithine decarboxylase (ODC) antizyme protein that negatively regulates ODC activity and intracellular polyamine biosynthesis in response to increased intracellular polyamine levels. Binds to ODC monomers, inhibiting the assembly of the functional ODC homodimer, and targets the monomers for ubiquitin-independent proteolytic destruction by the 26S proteasome.</text>
</comment>
<name>A0A3M7LVX8_9PLEO</name>
<feature type="compositionally biased region" description="Low complexity" evidence="10">
    <location>
        <begin position="543"/>
        <end position="554"/>
    </location>
</feature>
<dbReference type="GO" id="GO:0003755">
    <property type="term" value="F:peptidyl-prolyl cis-trans isomerase activity"/>
    <property type="evidence" value="ECO:0007669"/>
    <property type="project" value="UniProtKB-KW"/>
</dbReference>
<dbReference type="SUPFAM" id="SSF54534">
    <property type="entry name" value="FKBP-like"/>
    <property type="match status" value="1"/>
</dbReference>
<evidence type="ECO:0000313" key="12">
    <source>
        <dbReference type="EMBL" id="RMZ66377.1"/>
    </source>
</evidence>
<dbReference type="EMBL" id="KE747809">
    <property type="protein sequence ID" value="RMZ66377.1"/>
    <property type="molecule type" value="Genomic_DNA"/>
</dbReference>
<evidence type="ECO:0000256" key="4">
    <source>
        <dbReference type="ARBA" id="ARBA00011486"/>
    </source>
</evidence>
<evidence type="ECO:0000256" key="3">
    <source>
        <dbReference type="ARBA" id="ARBA00008796"/>
    </source>
</evidence>
<dbReference type="EC" id="5.2.1.8" evidence="5 9"/>
<keyword evidence="6" id="KW-0688">Ribosomal frameshifting</keyword>
<dbReference type="GO" id="GO:0075523">
    <property type="term" value="P:viral translational frameshifting"/>
    <property type="evidence" value="ECO:0007669"/>
    <property type="project" value="UniProtKB-KW"/>
</dbReference>
<evidence type="ECO:0000256" key="5">
    <source>
        <dbReference type="ARBA" id="ARBA00013194"/>
    </source>
</evidence>
<dbReference type="FunFam" id="3.10.50.40:FF:000006">
    <property type="entry name" value="Peptidyl-prolyl cis-trans isomerase"/>
    <property type="match status" value="1"/>
</dbReference>
<dbReference type="OrthoDB" id="77911at2759"/>
<dbReference type="GO" id="GO:0005730">
    <property type="term" value="C:nucleolus"/>
    <property type="evidence" value="ECO:0007669"/>
    <property type="project" value="TreeGrafter"/>
</dbReference>
<keyword evidence="13" id="KW-1185">Reference proteome</keyword>